<keyword evidence="14" id="KW-0251">Elongation factor</keyword>
<evidence type="ECO:0000259" key="13">
    <source>
        <dbReference type="PROSITE" id="PS51722"/>
    </source>
</evidence>
<dbReference type="InterPro" id="IPR009000">
    <property type="entry name" value="Transl_B-barrel_sf"/>
</dbReference>
<feature type="binding site" evidence="12">
    <location>
        <begin position="21"/>
        <end position="26"/>
    </location>
    <ligand>
        <name>GTP</name>
        <dbReference type="ChEBI" id="CHEBI:37565"/>
    </ligand>
</feature>
<feature type="binding site" evidence="12">
    <location>
        <begin position="138"/>
        <end position="141"/>
    </location>
    <ligand>
        <name>GTP</name>
        <dbReference type="ChEBI" id="CHEBI:37565"/>
    </ligand>
</feature>
<dbReference type="InterPro" id="IPR035647">
    <property type="entry name" value="EFG_III/V"/>
</dbReference>
<name>A0A0C1E765_9BACT</name>
<dbReference type="SUPFAM" id="SSF54980">
    <property type="entry name" value="EF-G C-terminal domain-like"/>
    <property type="match status" value="2"/>
</dbReference>
<dbReference type="CDD" id="cd03699">
    <property type="entry name" value="EF4_II"/>
    <property type="match status" value="1"/>
</dbReference>
<dbReference type="AlphaFoldDB" id="A0A0C1E765"/>
<dbReference type="GO" id="GO:0003746">
    <property type="term" value="F:translation elongation factor activity"/>
    <property type="evidence" value="ECO:0007669"/>
    <property type="project" value="UniProtKB-UniRule"/>
</dbReference>
<dbReference type="InterPro" id="IPR000795">
    <property type="entry name" value="T_Tr_GTP-bd_dom"/>
</dbReference>
<dbReference type="NCBIfam" id="TIGR00231">
    <property type="entry name" value="small_GTP"/>
    <property type="match status" value="1"/>
</dbReference>
<dbReference type="CDD" id="cd16260">
    <property type="entry name" value="EF4_III"/>
    <property type="match status" value="1"/>
</dbReference>
<evidence type="ECO:0000256" key="7">
    <source>
        <dbReference type="ARBA" id="ARBA00023136"/>
    </source>
</evidence>
<evidence type="ECO:0000256" key="11">
    <source>
        <dbReference type="ARBA" id="ARBA00066744"/>
    </source>
</evidence>
<evidence type="ECO:0000256" key="12">
    <source>
        <dbReference type="HAMAP-Rule" id="MF_00071"/>
    </source>
</evidence>
<dbReference type="GO" id="GO:0005525">
    <property type="term" value="F:GTP binding"/>
    <property type="evidence" value="ECO:0007669"/>
    <property type="project" value="UniProtKB-UniRule"/>
</dbReference>
<dbReference type="InterPro" id="IPR006297">
    <property type="entry name" value="EF-4"/>
</dbReference>
<evidence type="ECO:0000256" key="9">
    <source>
        <dbReference type="ARBA" id="ARBA00057626"/>
    </source>
</evidence>
<dbReference type="Gene3D" id="3.30.70.2570">
    <property type="entry name" value="Elongation factor 4, C-terminal domain"/>
    <property type="match status" value="1"/>
</dbReference>
<evidence type="ECO:0000256" key="5">
    <source>
        <dbReference type="ARBA" id="ARBA00022917"/>
    </source>
</evidence>
<dbReference type="FunFam" id="3.30.70.870:FF:000004">
    <property type="entry name" value="Translation factor GUF1, mitochondrial"/>
    <property type="match status" value="1"/>
</dbReference>
<protein>
    <recommendedName>
        <fullName evidence="11 12">Elongation factor 4</fullName>
        <shortName evidence="12">EF-4</shortName>
        <ecNumber evidence="11 12">3.6.5.n1</ecNumber>
    </recommendedName>
    <alternativeName>
        <fullName evidence="12">Ribosomal back-translocase LepA</fullName>
    </alternativeName>
</protein>
<dbReference type="CDD" id="cd01890">
    <property type="entry name" value="LepA"/>
    <property type="match status" value="1"/>
</dbReference>
<dbReference type="Pfam" id="PF00009">
    <property type="entry name" value="GTP_EFTU"/>
    <property type="match status" value="1"/>
</dbReference>
<feature type="domain" description="Tr-type G" evidence="13">
    <location>
        <begin position="9"/>
        <end position="191"/>
    </location>
</feature>
<dbReference type="InterPro" id="IPR027417">
    <property type="entry name" value="P-loop_NTPase"/>
</dbReference>
<dbReference type="InterPro" id="IPR035654">
    <property type="entry name" value="LepA_IV"/>
</dbReference>
<dbReference type="CDD" id="cd03709">
    <property type="entry name" value="lepA_C"/>
    <property type="match status" value="1"/>
</dbReference>
<dbReference type="EC" id="3.6.5.n1" evidence="11 12"/>
<dbReference type="Gene3D" id="2.40.30.10">
    <property type="entry name" value="Translation factors"/>
    <property type="match status" value="1"/>
</dbReference>
<gene>
    <name evidence="12 14" type="primary">lepA</name>
    <name evidence="14" type="ORF">DB43_GV00270</name>
</gene>
<evidence type="ECO:0000256" key="8">
    <source>
        <dbReference type="ARBA" id="ARBA00050293"/>
    </source>
</evidence>
<comment type="catalytic activity">
    <reaction evidence="8 12">
        <text>GTP + H2O = GDP + phosphate + H(+)</text>
        <dbReference type="Rhea" id="RHEA:19669"/>
        <dbReference type="ChEBI" id="CHEBI:15377"/>
        <dbReference type="ChEBI" id="CHEBI:15378"/>
        <dbReference type="ChEBI" id="CHEBI:37565"/>
        <dbReference type="ChEBI" id="CHEBI:43474"/>
        <dbReference type="ChEBI" id="CHEBI:58189"/>
        <dbReference type="EC" id="3.6.5.n1"/>
    </reaction>
</comment>
<reference evidence="14 15" key="1">
    <citation type="journal article" date="2014" name="Mol. Biol. Evol.">
        <title>Massive expansion of Ubiquitination-related gene families within the Chlamydiae.</title>
        <authorList>
            <person name="Domman D."/>
            <person name="Collingro A."/>
            <person name="Lagkouvardos I."/>
            <person name="Gehre L."/>
            <person name="Weinmaier T."/>
            <person name="Rattei T."/>
            <person name="Subtil A."/>
            <person name="Horn M."/>
        </authorList>
    </citation>
    <scope>NUCLEOTIDE SEQUENCE [LARGE SCALE GENOMIC DNA]</scope>
    <source>
        <strain evidence="14 15">OEW1</strain>
    </source>
</reference>
<dbReference type="InterPro" id="IPR004161">
    <property type="entry name" value="EFTu-like_2"/>
</dbReference>
<keyword evidence="4 12" id="KW-0378">Hydrolase</keyword>
<comment type="caution">
    <text evidence="14">The sequence shown here is derived from an EMBL/GenBank/DDBJ whole genome shotgun (WGS) entry which is preliminary data.</text>
</comment>
<evidence type="ECO:0000313" key="14">
    <source>
        <dbReference type="EMBL" id="KIA77077.1"/>
    </source>
</evidence>
<dbReference type="PATRIC" id="fig|83552.4.peg.1779"/>
<dbReference type="InterPro" id="IPR000640">
    <property type="entry name" value="EFG_V-like"/>
</dbReference>
<dbReference type="InterPro" id="IPR038363">
    <property type="entry name" value="LepA_C_sf"/>
</dbReference>
<dbReference type="FunFam" id="3.30.70.2570:FF:000001">
    <property type="entry name" value="Translation factor GUF1, mitochondrial"/>
    <property type="match status" value="1"/>
</dbReference>
<dbReference type="FunFam" id="3.40.50.300:FF:000078">
    <property type="entry name" value="Elongation factor 4"/>
    <property type="match status" value="1"/>
</dbReference>
<dbReference type="NCBIfam" id="TIGR01393">
    <property type="entry name" value="lepA"/>
    <property type="match status" value="1"/>
</dbReference>
<keyword evidence="5 12" id="KW-0648">Protein biosynthesis</keyword>
<dbReference type="PANTHER" id="PTHR43512">
    <property type="entry name" value="TRANSLATION FACTOR GUF1-RELATED"/>
    <property type="match status" value="1"/>
</dbReference>
<dbReference type="Gene3D" id="3.30.70.870">
    <property type="entry name" value="Elongation Factor G (Translational Gtpase), domain 3"/>
    <property type="match status" value="1"/>
</dbReference>
<keyword evidence="7 12" id="KW-0472">Membrane</keyword>
<dbReference type="GO" id="GO:0003924">
    <property type="term" value="F:GTPase activity"/>
    <property type="evidence" value="ECO:0007669"/>
    <property type="project" value="UniProtKB-UniRule"/>
</dbReference>
<dbReference type="SUPFAM" id="SSF52540">
    <property type="entry name" value="P-loop containing nucleoside triphosphate hydrolases"/>
    <property type="match status" value="1"/>
</dbReference>
<dbReference type="Proteomes" id="UP000031307">
    <property type="component" value="Unassembled WGS sequence"/>
</dbReference>
<dbReference type="HAMAP" id="MF_00071">
    <property type="entry name" value="LepA"/>
    <property type="match status" value="1"/>
</dbReference>
<proteinExistence type="inferred from homology"/>
<dbReference type="Pfam" id="PF00679">
    <property type="entry name" value="EFG_C"/>
    <property type="match status" value="1"/>
</dbReference>
<comment type="similarity">
    <text evidence="10">Belongs to the GTP-binding elongation factor family. LepA subfamily.</text>
</comment>
<keyword evidence="2 12" id="KW-1003">Cell membrane</keyword>
<sequence>MCMYTYDRKKIRNFSIIAHIDHGKSTLADRLLELTHTVEARDMQEQLLDDMDLERERGITIKAHPVTMHYLAKDGETYQINLIDTPGHVDFSYEVSRSLAACEGALLVVDAGQGVQAQTLANVHLAIERNLEIVPVINKIDLPTANVEEVRKQIEDVIGIDASEAICCSAKSGIGIDGILEDILQKIPAPQEPQDDVLRALVFDSHYDNYRGVMVYVRIMSGEIKKGSLIKMMANDRTFEVLEVGVFAPNERPVSELRAGEVGYIVANIKKTSDVKVGDTITLQKYPAAEALPGFRHISPVVFAGIYPIDSTDFEALRDALTKLQLNDTALHIEQESSLALGFGFRCGFLGLLHLEIIFERIQREFDLDVISTAPSVIYRFLLSDGQVLQIDNPAHYPDPTFIDTVEEPWVKCHIIIPSDYLGAIMSLGMDKRGNCVKTETLDSKRLLLTYRFPLNEIITDFNDKLKSITRGYGSFDYEFDSYEPSDIIKLEIRVNEEPVDAFSCLVHRTKAESKGRAICEKLVEVIPQQLFKVPIQAAIGGKVVARETIKAMSKNVTAKCYGGDISRKRKLWEKQKKGKKRMKEIGKVNIPQSAFMEVLKAGG</sequence>
<evidence type="ECO:0000256" key="3">
    <source>
        <dbReference type="ARBA" id="ARBA00022741"/>
    </source>
</evidence>
<evidence type="ECO:0000256" key="4">
    <source>
        <dbReference type="ARBA" id="ARBA00022801"/>
    </source>
</evidence>
<dbReference type="GO" id="GO:0005886">
    <property type="term" value="C:plasma membrane"/>
    <property type="evidence" value="ECO:0007669"/>
    <property type="project" value="UniProtKB-SubCell"/>
</dbReference>
<evidence type="ECO:0000256" key="10">
    <source>
        <dbReference type="ARBA" id="ARBA00061052"/>
    </source>
</evidence>
<dbReference type="SUPFAM" id="SSF50447">
    <property type="entry name" value="Translation proteins"/>
    <property type="match status" value="1"/>
</dbReference>
<evidence type="ECO:0000256" key="1">
    <source>
        <dbReference type="ARBA" id="ARBA00005454"/>
    </source>
</evidence>
<organism evidence="14 15">
    <name type="scientific">Parachlamydia acanthamoebae</name>
    <dbReference type="NCBI Taxonomy" id="83552"/>
    <lineage>
        <taxon>Bacteria</taxon>
        <taxon>Pseudomonadati</taxon>
        <taxon>Chlamydiota</taxon>
        <taxon>Chlamydiia</taxon>
        <taxon>Parachlamydiales</taxon>
        <taxon>Parachlamydiaceae</taxon>
        <taxon>Parachlamydia</taxon>
    </lineage>
</organism>
<dbReference type="Gene3D" id="3.40.50.300">
    <property type="entry name" value="P-loop containing nucleotide triphosphate hydrolases"/>
    <property type="match status" value="1"/>
</dbReference>
<dbReference type="GO" id="GO:0043022">
    <property type="term" value="F:ribosome binding"/>
    <property type="evidence" value="ECO:0007669"/>
    <property type="project" value="UniProtKB-UniRule"/>
</dbReference>
<dbReference type="FunFam" id="3.30.70.240:FF:000007">
    <property type="entry name" value="Translation factor GUF1, mitochondrial"/>
    <property type="match status" value="1"/>
</dbReference>
<dbReference type="InterPro" id="IPR013842">
    <property type="entry name" value="LepA_CTD"/>
</dbReference>
<dbReference type="EMBL" id="JSAM01000091">
    <property type="protein sequence ID" value="KIA77077.1"/>
    <property type="molecule type" value="Genomic_DNA"/>
</dbReference>
<dbReference type="Pfam" id="PF06421">
    <property type="entry name" value="LepA_C"/>
    <property type="match status" value="1"/>
</dbReference>
<dbReference type="GO" id="GO:0045727">
    <property type="term" value="P:positive regulation of translation"/>
    <property type="evidence" value="ECO:0007669"/>
    <property type="project" value="UniProtKB-UniRule"/>
</dbReference>
<comment type="similarity">
    <text evidence="1 12">Belongs to the TRAFAC class translation factor GTPase superfamily. Classic translation factor GTPase family. LepA subfamily.</text>
</comment>
<dbReference type="PRINTS" id="PR00315">
    <property type="entry name" value="ELONGATNFCT"/>
</dbReference>
<comment type="function">
    <text evidence="9 12">Required for accurate and efficient protein synthesis under certain stress conditions. May act as a fidelity factor of the translation reaction, by catalyzing a one-codon backward translocation of tRNAs on improperly translocated ribosomes. Back-translocation proceeds from a post-translocation (POST) complex to a pre-translocation (PRE) complex, thus giving elongation factor G a second chance to translocate the tRNAs correctly. Binds to ribosomes in a GTP-dependent manner.</text>
</comment>
<accession>A0A0C1E765</accession>
<dbReference type="PANTHER" id="PTHR43512:SF4">
    <property type="entry name" value="TRANSLATION FACTOR GUF1 HOMOLOG, CHLOROPLASTIC"/>
    <property type="match status" value="1"/>
</dbReference>
<evidence type="ECO:0000256" key="2">
    <source>
        <dbReference type="ARBA" id="ARBA00022475"/>
    </source>
</evidence>
<comment type="subcellular location">
    <subcellularLocation>
        <location evidence="12">Cell membrane</location>
        <topology evidence="12">Peripheral membrane protein</topology>
        <orientation evidence="12">Cytoplasmic side</orientation>
    </subcellularLocation>
</comment>
<evidence type="ECO:0000313" key="15">
    <source>
        <dbReference type="Proteomes" id="UP000031307"/>
    </source>
</evidence>
<keyword evidence="3 12" id="KW-0547">Nucleotide-binding</keyword>
<evidence type="ECO:0000256" key="6">
    <source>
        <dbReference type="ARBA" id="ARBA00023134"/>
    </source>
</evidence>
<dbReference type="FunFam" id="2.40.30.10:FF:000015">
    <property type="entry name" value="Translation factor GUF1, mitochondrial"/>
    <property type="match status" value="1"/>
</dbReference>
<dbReference type="Pfam" id="PF03144">
    <property type="entry name" value="GTP_EFTU_D2"/>
    <property type="match status" value="1"/>
</dbReference>
<dbReference type="PROSITE" id="PS51722">
    <property type="entry name" value="G_TR_2"/>
    <property type="match status" value="1"/>
</dbReference>
<keyword evidence="6 12" id="KW-0342">GTP-binding</keyword>
<dbReference type="InterPro" id="IPR005225">
    <property type="entry name" value="Small_GTP-bd"/>
</dbReference>
<dbReference type="Gene3D" id="3.30.70.240">
    <property type="match status" value="1"/>
</dbReference>